<keyword evidence="4" id="KW-1185">Reference proteome</keyword>
<protein>
    <submittedName>
        <fullName evidence="3">Nuclear transport factor 2 family protein</fullName>
    </submittedName>
</protein>
<dbReference type="AlphaFoldDB" id="A0A4S2H121"/>
<evidence type="ECO:0000313" key="4">
    <source>
        <dbReference type="Proteomes" id="UP000308054"/>
    </source>
</evidence>
<gene>
    <name evidence="3" type="ORF">E5163_07400</name>
</gene>
<dbReference type="InterPro" id="IPR032710">
    <property type="entry name" value="NTF2-like_dom_sf"/>
</dbReference>
<comment type="caution">
    <text evidence="3">The sequence shown here is derived from an EMBL/GenBank/DDBJ whole genome shotgun (WGS) entry which is preliminary data.</text>
</comment>
<dbReference type="OrthoDB" id="8451859at2"/>
<dbReference type="PANTHER" id="PTHR41252:SF1">
    <property type="entry name" value="BLR2505 PROTEIN"/>
    <property type="match status" value="1"/>
</dbReference>
<evidence type="ECO:0000313" key="3">
    <source>
        <dbReference type="EMBL" id="TGY88951.1"/>
    </source>
</evidence>
<dbReference type="Proteomes" id="UP000308054">
    <property type="component" value="Unassembled WGS sequence"/>
</dbReference>
<feature type="chain" id="PRO_5020978850" evidence="1">
    <location>
        <begin position="20"/>
        <end position="153"/>
    </location>
</feature>
<reference evidence="3 4" key="1">
    <citation type="journal article" date="2017" name="Int. J. Syst. Evol. Microbiol.">
        <title>Marinicauda algicola sp. nov., isolated from a marine red alga Rhodosorus marinus.</title>
        <authorList>
            <person name="Jeong S.E."/>
            <person name="Jeon S.H."/>
            <person name="Chun B.H."/>
            <person name="Kim D.W."/>
            <person name="Jeon C.O."/>
        </authorList>
    </citation>
    <scope>NUCLEOTIDE SEQUENCE [LARGE SCALE GENOMIC DNA]</scope>
    <source>
        <strain evidence="3 4">JCM 31718</strain>
    </source>
</reference>
<organism evidence="3 4">
    <name type="scientific">Marinicauda algicola</name>
    <dbReference type="NCBI Taxonomy" id="2029849"/>
    <lineage>
        <taxon>Bacteria</taxon>
        <taxon>Pseudomonadati</taxon>
        <taxon>Pseudomonadota</taxon>
        <taxon>Alphaproteobacteria</taxon>
        <taxon>Maricaulales</taxon>
        <taxon>Maricaulaceae</taxon>
        <taxon>Marinicauda</taxon>
    </lineage>
</organism>
<evidence type="ECO:0000259" key="2">
    <source>
        <dbReference type="Pfam" id="PF12680"/>
    </source>
</evidence>
<proteinExistence type="predicted"/>
<dbReference type="RefSeq" id="WP_135995491.1">
    <property type="nucleotide sequence ID" value="NZ_CP071057.1"/>
</dbReference>
<dbReference type="Gene3D" id="3.10.450.50">
    <property type="match status" value="1"/>
</dbReference>
<dbReference type="SUPFAM" id="SSF54427">
    <property type="entry name" value="NTF2-like"/>
    <property type="match status" value="1"/>
</dbReference>
<dbReference type="Pfam" id="PF12680">
    <property type="entry name" value="SnoaL_2"/>
    <property type="match status" value="1"/>
</dbReference>
<name>A0A4S2H121_9PROT</name>
<dbReference type="InterPro" id="IPR037401">
    <property type="entry name" value="SnoaL-like"/>
</dbReference>
<keyword evidence="1" id="KW-0732">Signal</keyword>
<dbReference type="EMBL" id="SRXW01000002">
    <property type="protein sequence ID" value="TGY88951.1"/>
    <property type="molecule type" value="Genomic_DNA"/>
</dbReference>
<sequence>MKRIIIAAAAGLFAGQAAAQDPSPEHVVQGIYDAFAAGDIDAFAAALHPEIVWMEAENNTYADNNPYEGPQAVVDGVIGRVGADWENFTVTPQEMISEGNRVVMLGRYSGTYRATGEPIDAQVVHVWTVQDGQAVAFQQYVDTLQLAEAEQAD</sequence>
<feature type="signal peptide" evidence="1">
    <location>
        <begin position="1"/>
        <end position="19"/>
    </location>
</feature>
<accession>A0A4S2H121</accession>
<feature type="domain" description="SnoaL-like" evidence="2">
    <location>
        <begin position="28"/>
        <end position="135"/>
    </location>
</feature>
<evidence type="ECO:0000256" key="1">
    <source>
        <dbReference type="SAM" id="SignalP"/>
    </source>
</evidence>
<dbReference type="PANTHER" id="PTHR41252">
    <property type="entry name" value="BLR2505 PROTEIN"/>
    <property type="match status" value="1"/>
</dbReference>